<dbReference type="GO" id="GO:0016405">
    <property type="term" value="F:CoA-ligase activity"/>
    <property type="evidence" value="ECO:0007669"/>
    <property type="project" value="TreeGrafter"/>
</dbReference>
<dbReference type="AlphaFoldDB" id="A0A6A6U1Z7"/>
<keyword evidence="5" id="KW-1185">Reference proteome</keyword>
<evidence type="ECO:0000259" key="3">
    <source>
        <dbReference type="Pfam" id="PF13193"/>
    </source>
</evidence>
<feature type="domain" description="AMP-binding enzyme C-terminal" evidence="3">
    <location>
        <begin position="484"/>
        <end position="566"/>
    </location>
</feature>
<dbReference type="InterPro" id="IPR042099">
    <property type="entry name" value="ANL_N_sf"/>
</dbReference>
<dbReference type="SUPFAM" id="SSF56801">
    <property type="entry name" value="Acetyl-CoA synthetase-like"/>
    <property type="match status" value="1"/>
</dbReference>
<evidence type="ECO:0000259" key="2">
    <source>
        <dbReference type="Pfam" id="PF00501"/>
    </source>
</evidence>
<dbReference type="InterPro" id="IPR025110">
    <property type="entry name" value="AMP-bd_C"/>
</dbReference>
<dbReference type="PANTHER" id="PTHR24096">
    <property type="entry name" value="LONG-CHAIN-FATTY-ACID--COA LIGASE"/>
    <property type="match status" value="1"/>
</dbReference>
<evidence type="ECO:0000313" key="4">
    <source>
        <dbReference type="EMBL" id="KAF2665467.1"/>
    </source>
</evidence>
<dbReference type="Gene3D" id="3.30.300.30">
    <property type="match status" value="1"/>
</dbReference>
<reference evidence="4" key="1">
    <citation type="journal article" date="2020" name="Stud. Mycol.">
        <title>101 Dothideomycetes genomes: a test case for predicting lifestyles and emergence of pathogens.</title>
        <authorList>
            <person name="Haridas S."/>
            <person name="Albert R."/>
            <person name="Binder M."/>
            <person name="Bloem J."/>
            <person name="Labutti K."/>
            <person name="Salamov A."/>
            <person name="Andreopoulos B."/>
            <person name="Baker S."/>
            <person name="Barry K."/>
            <person name="Bills G."/>
            <person name="Bluhm B."/>
            <person name="Cannon C."/>
            <person name="Castanera R."/>
            <person name="Culley D."/>
            <person name="Daum C."/>
            <person name="Ezra D."/>
            <person name="Gonzalez J."/>
            <person name="Henrissat B."/>
            <person name="Kuo A."/>
            <person name="Liang C."/>
            <person name="Lipzen A."/>
            <person name="Lutzoni F."/>
            <person name="Magnuson J."/>
            <person name="Mondo S."/>
            <person name="Nolan M."/>
            <person name="Ohm R."/>
            <person name="Pangilinan J."/>
            <person name="Park H.-J."/>
            <person name="Ramirez L."/>
            <person name="Alfaro M."/>
            <person name="Sun H."/>
            <person name="Tritt A."/>
            <person name="Yoshinaga Y."/>
            <person name="Zwiers L.-H."/>
            <person name="Turgeon B."/>
            <person name="Goodwin S."/>
            <person name="Spatafora J."/>
            <person name="Crous P."/>
            <person name="Grigoriev I."/>
        </authorList>
    </citation>
    <scope>NUCLEOTIDE SEQUENCE</scope>
    <source>
        <strain evidence="4">CBS 115976</strain>
    </source>
</reference>
<gene>
    <name evidence="4" type="ORF">BT63DRAFT_428422</name>
</gene>
<evidence type="ECO:0000256" key="1">
    <source>
        <dbReference type="ARBA" id="ARBA00006432"/>
    </source>
</evidence>
<dbReference type="PROSITE" id="PS00455">
    <property type="entry name" value="AMP_BINDING"/>
    <property type="match status" value="1"/>
</dbReference>
<dbReference type="Pfam" id="PF00501">
    <property type="entry name" value="AMP-binding"/>
    <property type="match status" value="1"/>
</dbReference>
<dbReference type="Pfam" id="PF13193">
    <property type="entry name" value="AMP-binding_C"/>
    <property type="match status" value="1"/>
</dbReference>
<feature type="domain" description="AMP-dependent synthetase/ligase" evidence="2">
    <location>
        <begin position="41"/>
        <end position="426"/>
    </location>
</feature>
<dbReference type="Proteomes" id="UP000799302">
    <property type="component" value="Unassembled WGS sequence"/>
</dbReference>
<accession>A0A6A6U1Z7</accession>
<protein>
    <submittedName>
        <fullName evidence="4">Phenylacetyl-CoA ligase</fullName>
    </submittedName>
</protein>
<evidence type="ECO:0000313" key="5">
    <source>
        <dbReference type="Proteomes" id="UP000799302"/>
    </source>
</evidence>
<proteinExistence type="inferred from homology"/>
<keyword evidence="4" id="KW-0436">Ligase</keyword>
<sequence length="587" mass="64513">MVFYPPSWVPSMPSPPDSISIPEFIFNEEHGRVPLSESRPFFTCGVTGQTVSPVELKERVDFLARGLAQELGWQVNQGSEWDKVVGVFSVNTLDTLPLAWATHLLGGLQTPANAAYSTAEVAFQMKDSGAKCIFTCLPLLKTTLEAAAKAGIPKNRVYILELPDAITGGAKAEGFTTVSDLVERGGKLPKLESLNWQKGDGAKKTAFLCYSSGTSGLPKGVMISHANVIANSLQIASFDNFYRKTIPFTEGKRYQENCLGLLPMSHIYSLVVICHVSPYRGDGVIVLPKFDMVQYLTSIQQFKIASLYLVPPIIIAMVKNKAALEKFDISSVKIIFTGAAPLGAETADELSKQYPSWLIRQGYGLTETATVVCSSSGHDIWFGSSGSIIPHVECKIIDPVSMEEITAYDSPGELWVKSPAVTLGYFKREEANKETYITDSQGRWMRTGDEAVVRIAPSGNEHIFITDRIKELIKVKGLQVAPAELEAHLLTHPAVADCCVIAVPDDRAGEVPKAYVVKSNSIGLEESERMTKREIARHVEREKSKHKWLAGGIEFIDEIPKSPSGKILRRLLRDKDRAERKKQGAKL</sequence>
<dbReference type="InterPro" id="IPR045851">
    <property type="entry name" value="AMP-bd_C_sf"/>
</dbReference>
<dbReference type="FunFam" id="3.30.300.30:FF:000007">
    <property type="entry name" value="4-coumarate--CoA ligase 2"/>
    <property type="match status" value="1"/>
</dbReference>
<dbReference type="Gene3D" id="3.40.50.12780">
    <property type="entry name" value="N-terminal domain of ligase-like"/>
    <property type="match status" value="1"/>
</dbReference>
<organism evidence="4 5">
    <name type="scientific">Microthyrium microscopicum</name>
    <dbReference type="NCBI Taxonomy" id="703497"/>
    <lineage>
        <taxon>Eukaryota</taxon>
        <taxon>Fungi</taxon>
        <taxon>Dikarya</taxon>
        <taxon>Ascomycota</taxon>
        <taxon>Pezizomycotina</taxon>
        <taxon>Dothideomycetes</taxon>
        <taxon>Dothideomycetes incertae sedis</taxon>
        <taxon>Microthyriales</taxon>
        <taxon>Microthyriaceae</taxon>
        <taxon>Microthyrium</taxon>
    </lineage>
</organism>
<comment type="similarity">
    <text evidence="1">Belongs to the ATP-dependent AMP-binding enzyme family.</text>
</comment>
<dbReference type="PANTHER" id="PTHR24096:SF422">
    <property type="entry name" value="BCDNA.GH02901"/>
    <property type="match status" value="1"/>
</dbReference>
<dbReference type="EMBL" id="MU004240">
    <property type="protein sequence ID" value="KAF2665467.1"/>
    <property type="molecule type" value="Genomic_DNA"/>
</dbReference>
<dbReference type="InterPro" id="IPR020845">
    <property type="entry name" value="AMP-binding_CS"/>
</dbReference>
<name>A0A6A6U1Z7_9PEZI</name>
<dbReference type="OrthoDB" id="6509636at2759"/>
<dbReference type="InterPro" id="IPR000873">
    <property type="entry name" value="AMP-dep_synth/lig_dom"/>
</dbReference>
<dbReference type="CDD" id="cd05911">
    <property type="entry name" value="Firefly_Luc_like"/>
    <property type="match status" value="1"/>
</dbReference>